<dbReference type="RefSeq" id="WP_019440962.1">
    <property type="nucleotide sequence ID" value="NZ_ALOE01000012.1"/>
</dbReference>
<dbReference type="InterPro" id="IPR045584">
    <property type="entry name" value="Pilin-like"/>
</dbReference>
<evidence type="ECO:0000313" key="3">
    <source>
        <dbReference type="Proteomes" id="UP000327424"/>
    </source>
</evidence>
<dbReference type="PROSITE" id="PS00409">
    <property type="entry name" value="PROKAR_NTER_METHYL"/>
    <property type="match status" value="1"/>
</dbReference>
<gene>
    <name evidence="2" type="ORF">FR932_03235</name>
</gene>
<evidence type="ECO:0000313" key="2">
    <source>
        <dbReference type="EMBL" id="QFI36907.1"/>
    </source>
</evidence>
<organism evidence="2 3">
    <name type="scientific">Moritella marina ATCC 15381</name>
    <dbReference type="NCBI Taxonomy" id="1202962"/>
    <lineage>
        <taxon>Bacteria</taxon>
        <taxon>Pseudomonadati</taxon>
        <taxon>Pseudomonadota</taxon>
        <taxon>Gammaproteobacteria</taxon>
        <taxon>Alteromonadales</taxon>
        <taxon>Moritellaceae</taxon>
        <taxon>Moritella</taxon>
    </lineage>
</organism>
<dbReference type="AlphaFoldDB" id="A0A5J6WG05"/>
<dbReference type="InterPro" id="IPR031982">
    <property type="entry name" value="PilE-like"/>
</dbReference>
<dbReference type="SUPFAM" id="SSF54523">
    <property type="entry name" value="Pili subunits"/>
    <property type="match status" value="1"/>
</dbReference>
<dbReference type="OrthoDB" id="5296638at2"/>
<proteinExistence type="predicted"/>
<accession>A0A5J6WG05</accession>
<dbReference type="Proteomes" id="UP000327424">
    <property type="component" value="Chromosome"/>
</dbReference>
<keyword evidence="1" id="KW-0812">Transmembrane</keyword>
<dbReference type="Pfam" id="PF16732">
    <property type="entry name" value="ComP_DUS"/>
    <property type="match status" value="1"/>
</dbReference>
<feature type="transmembrane region" description="Helical" evidence="1">
    <location>
        <begin position="6"/>
        <end position="28"/>
    </location>
</feature>
<protein>
    <submittedName>
        <fullName evidence="2">Prepilin-type N-terminal cleavage/methylation domain-containing protein</fullName>
    </submittedName>
</protein>
<dbReference type="Gene3D" id="3.30.700.10">
    <property type="entry name" value="Glycoprotein, Type 4 Pilin"/>
    <property type="match status" value="1"/>
</dbReference>
<name>A0A5J6WG05_MORMI</name>
<keyword evidence="1" id="KW-0472">Membrane</keyword>
<keyword evidence="3" id="KW-1185">Reference proteome</keyword>
<dbReference type="NCBIfam" id="TIGR02532">
    <property type="entry name" value="IV_pilin_GFxxxE"/>
    <property type="match status" value="1"/>
</dbReference>
<dbReference type="GO" id="GO:0043683">
    <property type="term" value="P:type IV pilus assembly"/>
    <property type="evidence" value="ECO:0007669"/>
    <property type="project" value="InterPro"/>
</dbReference>
<sequence>MQKQLISSGFTLIELLTTLAIMSILIGVRLPNYQQTLLSTYRDQAKIKLTTISLLQTDHYSRHQQYVELNHLAIDLSSNKYQYSLQLNESNGYKVAATARDNQRHDSECQELSLDHNLTRLPAACW</sequence>
<dbReference type="Pfam" id="PF07963">
    <property type="entry name" value="N_methyl"/>
    <property type="match status" value="1"/>
</dbReference>
<evidence type="ECO:0000256" key="1">
    <source>
        <dbReference type="SAM" id="Phobius"/>
    </source>
</evidence>
<dbReference type="InterPro" id="IPR012902">
    <property type="entry name" value="N_methyl_site"/>
</dbReference>
<dbReference type="EMBL" id="CP044399">
    <property type="protein sequence ID" value="QFI36907.1"/>
    <property type="molecule type" value="Genomic_DNA"/>
</dbReference>
<reference evidence="2 3" key="1">
    <citation type="submission" date="2019-09" db="EMBL/GenBank/DDBJ databases">
        <title>Hybrid Assembly of the complete Genome of the Deep-Sea Bacterium Moritella marina from long Nanopore and Illumina reads.</title>
        <authorList>
            <person name="Magin S."/>
            <person name="Georgoulis A."/>
            <person name="Papadimitriou K."/>
            <person name="Iliakis G."/>
            <person name="Vorgias C.E."/>
        </authorList>
    </citation>
    <scope>NUCLEOTIDE SEQUENCE [LARGE SCALE GENOMIC DNA]</scope>
    <source>
        <strain evidence="2 3">MP-1</strain>
    </source>
</reference>
<dbReference type="KEGG" id="mmaa:FR932_03235"/>
<keyword evidence="1" id="KW-1133">Transmembrane helix</keyword>